<sequence length="109" mass="11848">MEGVEPRLTSPLASSVPLAPPSCLDQQETTHLTKNNQRYKHQQQQEVEHKSIHPCGGLKDAGKATSEGKHKGGGRRTERPPWTLGQHGGALYSPLPLCPLTRALIPLTV</sequence>
<protein>
    <submittedName>
        <fullName evidence="2">Uncharacterized protein</fullName>
    </submittedName>
</protein>
<reference evidence="2" key="1">
    <citation type="submission" date="2023-10" db="EMBL/GenBank/DDBJ databases">
        <title>Genome assemblies of two species of porcelain crab, Petrolisthes cinctipes and Petrolisthes manimaculis (Anomura: Porcellanidae).</title>
        <authorList>
            <person name="Angst P."/>
        </authorList>
    </citation>
    <scope>NUCLEOTIDE SEQUENCE</scope>
    <source>
        <strain evidence="2">PB745_01</strain>
        <tissue evidence="2">Gill</tissue>
    </source>
</reference>
<dbReference type="EMBL" id="JAWQEG010000083">
    <property type="protein sequence ID" value="KAK3894868.1"/>
    <property type="molecule type" value="Genomic_DNA"/>
</dbReference>
<gene>
    <name evidence="2" type="ORF">Pcinc_001386</name>
</gene>
<organism evidence="2 3">
    <name type="scientific">Petrolisthes cinctipes</name>
    <name type="common">Flat porcelain crab</name>
    <dbReference type="NCBI Taxonomy" id="88211"/>
    <lineage>
        <taxon>Eukaryota</taxon>
        <taxon>Metazoa</taxon>
        <taxon>Ecdysozoa</taxon>
        <taxon>Arthropoda</taxon>
        <taxon>Crustacea</taxon>
        <taxon>Multicrustacea</taxon>
        <taxon>Malacostraca</taxon>
        <taxon>Eumalacostraca</taxon>
        <taxon>Eucarida</taxon>
        <taxon>Decapoda</taxon>
        <taxon>Pleocyemata</taxon>
        <taxon>Anomura</taxon>
        <taxon>Galatheoidea</taxon>
        <taxon>Porcellanidae</taxon>
        <taxon>Petrolisthes</taxon>
    </lineage>
</organism>
<evidence type="ECO:0000256" key="1">
    <source>
        <dbReference type="SAM" id="MobiDB-lite"/>
    </source>
</evidence>
<feature type="region of interest" description="Disordered" evidence="1">
    <location>
        <begin position="37"/>
        <end position="89"/>
    </location>
</feature>
<evidence type="ECO:0000313" key="2">
    <source>
        <dbReference type="EMBL" id="KAK3894868.1"/>
    </source>
</evidence>
<name>A0AAE1GK74_PETCI</name>
<keyword evidence="3" id="KW-1185">Reference proteome</keyword>
<proteinExistence type="predicted"/>
<accession>A0AAE1GK74</accession>
<dbReference type="Proteomes" id="UP001286313">
    <property type="component" value="Unassembled WGS sequence"/>
</dbReference>
<feature type="region of interest" description="Disordered" evidence="1">
    <location>
        <begin position="1"/>
        <end position="24"/>
    </location>
</feature>
<evidence type="ECO:0000313" key="3">
    <source>
        <dbReference type="Proteomes" id="UP001286313"/>
    </source>
</evidence>
<feature type="compositionally biased region" description="Basic and acidic residues" evidence="1">
    <location>
        <begin position="60"/>
        <end position="79"/>
    </location>
</feature>
<comment type="caution">
    <text evidence="2">The sequence shown here is derived from an EMBL/GenBank/DDBJ whole genome shotgun (WGS) entry which is preliminary data.</text>
</comment>
<feature type="compositionally biased region" description="Low complexity" evidence="1">
    <location>
        <begin position="8"/>
        <end position="24"/>
    </location>
</feature>
<dbReference type="AlphaFoldDB" id="A0AAE1GK74"/>